<proteinExistence type="inferred from homology"/>
<dbReference type="SUPFAM" id="SSF56801">
    <property type="entry name" value="Acetyl-CoA synthetase-like"/>
    <property type="match status" value="1"/>
</dbReference>
<dbReference type="Proteomes" id="UP000564704">
    <property type="component" value="Unassembled WGS sequence"/>
</dbReference>
<dbReference type="EMBL" id="SZWE01000001">
    <property type="protein sequence ID" value="MRU14751.1"/>
    <property type="molecule type" value="Genomic_DNA"/>
</dbReference>
<evidence type="ECO:0000256" key="1">
    <source>
        <dbReference type="ARBA" id="ARBA00006432"/>
    </source>
</evidence>
<keyword evidence="5" id="KW-1185">Reference proteome</keyword>
<dbReference type="PANTHER" id="PTHR43201:SF5">
    <property type="entry name" value="MEDIUM-CHAIN ACYL-COA LIGASE ACSF2, MITOCHONDRIAL"/>
    <property type="match status" value="1"/>
</dbReference>
<sequence length="477" mass="49369">MSGQVFRAIARHADDTPDRVALRAGTRCIDYGRLAAFLAANGAMLSGGPKVIGIASADPMDAALADLALSYHGHIPVHLPPFFSASQTTHIIGAAGIEAVIGETACGVPTMTLIRPEDSAPLRATLAPPRREGYRVIFTSGSSGRPKGVLIGERQMAAAIDGLAVAIGPKATDVHLSLLPMAQLLEQIAGLYLPLLAGAQVRFCAEALPALFGGPMAPVLETLQEAQPTTTILVPAFLARLVAGLKATGRPAPDSLRFVAVGGAATAPALLTEAEAMGLPVYEGYGLSECCSVVALNRPGDKRHGTVGRVLDGVEVRIEDGEIIVSGPTVMDGYLGQPPVGGDWATGDMGRIEDGRLVVEGRKDWRIVTPEGRNISPEWVEACLGADPRIPASGLHLGADGQLVLIAAVAAPVSADEVARLLADLPGYARPARVVFVPASLEGLLKPGGGIDRSQLAPLSETNPAHPLSFDSKECVA</sequence>
<feature type="domain" description="AMP-dependent synthetase/ligase" evidence="3">
    <location>
        <begin position="10"/>
        <end position="335"/>
    </location>
</feature>
<dbReference type="PANTHER" id="PTHR43201">
    <property type="entry name" value="ACYL-COA SYNTHETASE"/>
    <property type="match status" value="1"/>
</dbReference>
<evidence type="ECO:0000259" key="3">
    <source>
        <dbReference type="Pfam" id="PF00501"/>
    </source>
</evidence>
<dbReference type="GO" id="GO:0031956">
    <property type="term" value="F:medium-chain fatty acid-CoA ligase activity"/>
    <property type="evidence" value="ECO:0007669"/>
    <property type="project" value="TreeGrafter"/>
</dbReference>
<dbReference type="InterPro" id="IPR020845">
    <property type="entry name" value="AMP-binding_CS"/>
</dbReference>
<protein>
    <submittedName>
        <fullName evidence="4">Long-chain fatty acid--CoA ligase</fullName>
    </submittedName>
</protein>
<evidence type="ECO:0000313" key="5">
    <source>
        <dbReference type="Proteomes" id="UP000564704"/>
    </source>
</evidence>
<keyword evidence="2 4" id="KW-0436">Ligase</keyword>
<dbReference type="InterPro" id="IPR042099">
    <property type="entry name" value="ANL_N_sf"/>
</dbReference>
<name>A0A844CHF7_9RHOB</name>
<dbReference type="GO" id="GO:0006631">
    <property type="term" value="P:fatty acid metabolic process"/>
    <property type="evidence" value="ECO:0007669"/>
    <property type="project" value="TreeGrafter"/>
</dbReference>
<gene>
    <name evidence="4" type="ORF">FDP25_04820</name>
</gene>
<dbReference type="InterPro" id="IPR000873">
    <property type="entry name" value="AMP-dep_synth/lig_dom"/>
</dbReference>
<dbReference type="RefSeq" id="WP_154149460.1">
    <property type="nucleotide sequence ID" value="NZ_SZWE01000001.1"/>
</dbReference>
<dbReference type="AlphaFoldDB" id="A0A844CHF7"/>
<evidence type="ECO:0000313" key="4">
    <source>
        <dbReference type="EMBL" id="MRU14751.1"/>
    </source>
</evidence>
<evidence type="ECO:0000256" key="2">
    <source>
        <dbReference type="ARBA" id="ARBA00022598"/>
    </source>
</evidence>
<dbReference type="Pfam" id="PF00501">
    <property type="entry name" value="AMP-binding"/>
    <property type="match status" value="1"/>
</dbReference>
<comment type="caution">
    <text evidence="4">The sequence shown here is derived from an EMBL/GenBank/DDBJ whole genome shotgun (WGS) entry which is preliminary data.</text>
</comment>
<dbReference type="PROSITE" id="PS00455">
    <property type="entry name" value="AMP_BINDING"/>
    <property type="match status" value="1"/>
</dbReference>
<dbReference type="Gene3D" id="3.40.50.12780">
    <property type="entry name" value="N-terminal domain of ligase-like"/>
    <property type="match status" value="1"/>
</dbReference>
<dbReference type="OrthoDB" id="9803968at2"/>
<accession>A0A844CHF7</accession>
<comment type="similarity">
    <text evidence="1">Belongs to the ATP-dependent AMP-binding enzyme family.</text>
</comment>
<reference evidence="4 5" key="1">
    <citation type="submission" date="2019-05" db="EMBL/GenBank/DDBJ databases">
        <title>Roseovarius bejariae sp. nov., a moderately halophylic bacterium isolated from a saline soil in Rambla Salada (Murcia).</title>
        <authorList>
            <person name="Castro D.J."/>
            <person name="Gomez-Altuve A."/>
            <person name="Reina J.C."/>
            <person name="Rodriguez M."/>
            <person name="Sampedro I."/>
            <person name="Llamas I."/>
            <person name="Martinez-Checa F."/>
        </authorList>
    </citation>
    <scope>NUCLEOTIDE SEQUENCE [LARGE SCALE GENOMIC DNA]</scope>
    <source>
        <strain evidence="4 5">A21</strain>
    </source>
</reference>
<organism evidence="4 5">
    <name type="scientific">Roseovarius bejariae</name>
    <dbReference type="NCBI Taxonomy" id="2576383"/>
    <lineage>
        <taxon>Bacteria</taxon>
        <taxon>Pseudomonadati</taxon>
        <taxon>Pseudomonadota</taxon>
        <taxon>Alphaproteobacteria</taxon>
        <taxon>Rhodobacterales</taxon>
        <taxon>Roseobacteraceae</taxon>
        <taxon>Roseovarius</taxon>
    </lineage>
</organism>